<dbReference type="EMBL" id="JAHWGI010000973">
    <property type="protein sequence ID" value="KAK3919269.1"/>
    <property type="molecule type" value="Genomic_DNA"/>
</dbReference>
<feature type="region of interest" description="Disordered" evidence="1">
    <location>
        <begin position="198"/>
        <end position="280"/>
    </location>
</feature>
<dbReference type="EMBL" id="JAHWGI010001169">
    <property type="protein sequence ID" value="KAK3924246.1"/>
    <property type="molecule type" value="Genomic_DNA"/>
</dbReference>
<dbReference type="Proteomes" id="UP001219518">
    <property type="component" value="Unassembled WGS sequence"/>
</dbReference>
<evidence type="ECO:0000313" key="3">
    <source>
        <dbReference type="EMBL" id="KAK3919269.1"/>
    </source>
</evidence>
<feature type="region of interest" description="Disordered" evidence="1">
    <location>
        <begin position="296"/>
        <end position="330"/>
    </location>
</feature>
<feature type="compositionally biased region" description="Basic residues" evidence="1">
    <location>
        <begin position="305"/>
        <end position="323"/>
    </location>
</feature>
<proteinExistence type="predicted"/>
<organism evidence="4 6">
    <name type="scientific">Frankliniella fusca</name>
    <dbReference type="NCBI Taxonomy" id="407009"/>
    <lineage>
        <taxon>Eukaryota</taxon>
        <taxon>Metazoa</taxon>
        <taxon>Ecdysozoa</taxon>
        <taxon>Arthropoda</taxon>
        <taxon>Hexapoda</taxon>
        <taxon>Insecta</taxon>
        <taxon>Pterygota</taxon>
        <taxon>Neoptera</taxon>
        <taxon>Paraneoptera</taxon>
        <taxon>Thysanoptera</taxon>
        <taxon>Terebrantia</taxon>
        <taxon>Thripoidea</taxon>
        <taxon>Thripidae</taxon>
        <taxon>Frankliniella</taxon>
    </lineage>
</organism>
<feature type="compositionally biased region" description="Basic residues" evidence="1">
    <location>
        <begin position="231"/>
        <end position="240"/>
    </location>
</feature>
<evidence type="ECO:0000313" key="5">
    <source>
        <dbReference type="EMBL" id="KAK3931475.1"/>
    </source>
</evidence>
<sequence>MDTLSVLVNVDDRSIVLELENNSFFTLQATFMDMCKADMSLKNRLADYMPVFQSLNQKFKKYIELPKNKPIIDAQEIFVKWVPFHLQAPPLEDVEKPGPSIVPVQPAVTKADGPGSSISSTSESDEEIDNSWLSKAKALFNPEDWKELSGFEKRVEAGRLEKHTLLQSMGTLREFELIVSGILEGDYVPTSKVAFVAPKRKSNNQRGKNKENVAPHSKRFKEGQNRLPAVPKRRSTRQNKSRVLSDNEDEDEDEIFFNSKESEKESNHEVNSVSKPVQNFHDDTNYEQFRKEFDVVEEEDTAHTSPKKKTKKTKAKQAPKGKKPISERRKPQIVPRKFSKQIRQTNAVPKFTEKLEGDIRLGRHSVQRLYLEIRDHIELHSGGLYLTPREWTLLCSSIVRMYPTLADCDNPLGHDTLKRGIQKSITSRRYHMKEKLESQNTQGGELQVVLAVDQVSDETASHLQALQSGTSDDHRVRWLIKKTLEVRHREMTESTIQTYMAKYPHYMNSKMLLYEYALTCKFDLLKLHQNADVILKKLNVLFQDLNFSDNIELILELQEQLYPAALRKRKEGAITKFITAMNVSEAEARIGVLDTTQEVHSPCVLLLIDTDDSGHRSIKSSYWLSR</sequence>
<dbReference type="AlphaFoldDB" id="A0AAE1LL58"/>
<comment type="caution">
    <text evidence="4">The sequence shown here is derived from an EMBL/GenBank/DDBJ whole genome shotgun (WGS) entry which is preliminary data.</text>
</comment>
<accession>A0AAE1LL58</accession>
<evidence type="ECO:0000313" key="6">
    <source>
        <dbReference type="Proteomes" id="UP001219518"/>
    </source>
</evidence>
<evidence type="ECO:0000256" key="1">
    <source>
        <dbReference type="SAM" id="MobiDB-lite"/>
    </source>
</evidence>
<reference evidence="4" key="2">
    <citation type="journal article" date="2023" name="BMC Genomics">
        <title>Pest status, molecular evolution, and epigenetic factors derived from the genome assembly of Frankliniella fusca, a thysanopteran phytovirus vector.</title>
        <authorList>
            <person name="Catto M.A."/>
            <person name="Labadie P.E."/>
            <person name="Jacobson A.L."/>
            <person name="Kennedy G.G."/>
            <person name="Srinivasan R."/>
            <person name="Hunt B.G."/>
        </authorList>
    </citation>
    <scope>NUCLEOTIDE SEQUENCE</scope>
    <source>
        <strain evidence="4">PL_HMW_Pooled</strain>
    </source>
</reference>
<evidence type="ECO:0000313" key="2">
    <source>
        <dbReference type="EMBL" id="KAK3918152.1"/>
    </source>
</evidence>
<feature type="region of interest" description="Disordered" evidence="1">
    <location>
        <begin position="106"/>
        <end position="126"/>
    </location>
</feature>
<gene>
    <name evidence="4" type="ORF">KUF71_002516</name>
    <name evidence="5" type="ORF">KUF71_006492</name>
    <name evidence="2" type="ORF">KUF71_007572</name>
    <name evidence="3" type="ORF">KUF71_008418</name>
</gene>
<protein>
    <submittedName>
        <fullName evidence="4">Polyamine-modulated factor 1-binding protein 1</fullName>
    </submittedName>
</protein>
<reference evidence="4" key="1">
    <citation type="submission" date="2021-07" db="EMBL/GenBank/DDBJ databases">
        <authorList>
            <person name="Catto M.A."/>
            <person name="Jacobson A."/>
            <person name="Kennedy G."/>
            <person name="Labadie P."/>
            <person name="Hunt B.G."/>
            <person name="Srinivasan R."/>
        </authorList>
    </citation>
    <scope>NUCLEOTIDE SEQUENCE</scope>
    <source>
        <strain evidence="4">PL_HMW_Pooled</strain>
        <tissue evidence="4">Head</tissue>
    </source>
</reference>
<name>A0AAE1LL58_9NEOP</name>
<evidence type="ECO:0000313" key="4">
    <source>
        <dbReference type="EMBL" id="KAK3924246.1"/>
    </source>
</evidence>
<keyword evidence="6" id="KW-1185">Reference proteome</keyword>
<dbReference type="EMBL" id="JAHWGI010001426">
    <property type="protein sequence ID" value="KAK3931475.1"/>
    <property type="molecule type" value="Genomic_DNA"/>
</dbReference>
<feature type="compositionally biased region" description="Acidic residues" evidence="1">
    <location>
        <begin position="246"/>
        <end position="255"/>
    </location>
</feature>
<dbReference type="EMBL" id="JAHWGI010000886">
    <property type="protein sequence ID" value="KAK3918152.1"/>
    <property type="molecule type" value="Genomic_DNA"/>
</dbReference>